<dbReference type="InterPro" id="IPR019734">
    <property type="entry name" value="TPR_rpt"/>
</dbReference>
<dbReference type="Pfam" id="PF13181">
    <property type="entry name" value="TPR_8"/>
    <property type="match status" value="1"/>
</dbReference>
<keyword evidence="5" id="KW-1185">Reference proteome</keyword>
<dbReference type="InterPro" id="IPR011990">
    <property type="entry name" value="TPR-like_helical_dom_sf"/>
</dbReference>
<dbReference type="InterPro" id="IPR025986">
    <property type="entry name" value="RPAP3-like_C"/>
</dbReference>
<dbReference type="STRING" id="69332.A0A388JTC2"/>
<dbReference type="OrthoDB" id="629492at2759"/>
<evidence type="ECO:0000256" key="2">
    <source>
        <dbReference type="SAM" id="MobiDB-lite"/>
    </source>
</evidence>
<feature type="compositionally biased region" description="Basic and acidic residues" evidence="2">
    <location>
        <begin position="137"/>
        <end position="157"/>
    </location>
</feature>
<feature type="compositionally biased region" description="Low complexity" evidence="2">
    <location>
        <begin position="158"/>
        <end position="168"/>
    </location>
</feature>
<name>A0A388JTC2_CHABU</name>
<dbReference type="Pfam" id="PF13877">
    <property type="entry name" value="RPAP3_C"/>
    <property type="match status" value="1"/>
</dbReference>
<dbReference type="SUPFAM" id="SSF48452">
    <property type="entry name" value="TPR-like"/>
    <property type="match status" value="1"/>
</dbReference>
<accession>A0A388JTC2</accession>
<dbReference type="Gramene" id="GBG61056">
    <property type="protein sequence ID" value="GBG61056"/>
    <property type="gene ID" value="CBR_g18648"/>
</dbReference>
<evidence type="ECO:0000259" key="3">
    <source>
        <dbReference type="Pfam" id="PF13877"/>
    </source>
</evidence>
<reference evidence="4 5" key="1">
    <citation type="journal article" date="2018" name="Cell">
        <title>The Chara Genome: Secondary Complexity and Implications for Plant Terrestrialization.</title>
        <authorList>
            <person name="Nishiyama T."/>
            <person name="Sakayama H."/>
            <person name="Vries J.D."/>
            <person name="Buschmann H."/>
            <person name="Saint-Marcoux D."/>
            <person name="Ullrich K.K."/>
            <person name="Haas F.B."/>
            <person name="Vanderstraeten L."/>
            <person name="Becker D."/>
            <person name="Lang D."/>
            <person name="Vosolsobe S."/>
            <person name="Rombauts S."/>
            <person name="Wilhelmsson P.K.I."/>
            <person name="Janitza P."/>
            <person name="Kern R."/>
            <person name="Heyl A."/>
            <person name="Rumpler F."/>
            <person name="Villalobos L.I.A.C."/>
            <person name="Clay J.M."/>
            <person name="Skokan R."/>
            <person name="Toyoda A."/>
            <person name="Suzuki Y."/>
            <person name="Kagoshima H."/>
            <person name="Schijlen E."/>
            <person name="Tajeshwar N."/>
            <person name="Catarino B."/>
            <person name="Hetherington A.J."/>
            <person name="Saltykova A."/>
            <person name="Bonnot C."/>
            <person name="Breuninger H."/>
            <person name="Symeonidi A."/>
            <person name="Radhakrishnan G.V."/>
            <person name="Van Nieuwerburgh F."/>
            <person name="Deforce D."/>
            <person name="Chang C."/>
            <person name="Karol K.G."/>
            <person name="Hedrich R."/>
            <person name="Ulvskov P."/>
            <person name="Glockner G."/>
            <person name="Delwiche C.F."/>
            <person name="Petrasek J."/>
            <person name="Van de Peer Y."/>
            <person name="Friml J."/>
            <person name="Beilby M."/>
            <person name="Dolan L."/>
            <person name="Kohara Y."/>
            <person name="Sugano S."/>
            <person name="Fujiyama A."/>
            <person name="Delaux P.-M."/>
            <person name="Quint M."/>
            <person name="TheiBen G."/>
            <person name="Hagemann M."/>
            <person name="Harholt J."/>
            <person name="Dunand C."/>
            <person name="Zachgo S."/>
            <person name="Langdale J."/>
            <person name="Maumus F."/>
            <person name="Straeten D.V.D."/>
            <person name="Gould S.B."/>
            <person name="Rensing S.A."/>
        </authorList>
    </citation>
    <scope>NUCLEOTIDE SEQUENCE [LARGE SCALE GENOMIC DNA]</scope>
    <source>
        <strain evidence="4 5">S276</strain>
    </source>
</reference>
<feature type="region of interest" description="Disordered" evidence="2">
    <location>
        <begin position="27"/>
        <end position="168"/>
    </location>
</feature>
<feature type="repeat" description="TPR" evidence="1">
    <location>
        <begin position="239"/>
        <end position="272"/>
    </location>
</feature>
<evidence type="ECO:0000313" key="4">
    <source>
        <dbReference type="EMBL" id="GBG61056.1"/>
    </source>
</evidence>
<feature type="region of interest" description="Disordered" evidence="2">
    <location>
        <begin position="1"/>
        <end position="20"/>
    </location>
</feature>
<proteinExistence type="predicted"/>
<sequence>MGPEVIRQGKAKGKGLSSQWSDVTMGEEKMQASSVSSAAKHTYDRSQERWEKFDADAALAAIDAEEEGEEEEEGEGEGEGKLVPPRKVSSSKRKGGEQRLMKPKGSGHGSVGGSKGGQGSVDSASRTSGGHGSSGSDAKRERNKSVPETAPSKEHVSRSASSASGLRRGGIAAAGAGAGAVIGGGRRTHTSSDEAVRRSALPLSHGKPTKNGFLEDGGPAAVISRLADAADFDDSLPDAASEKDRGNDLFRQGRFGDAIDCYSRSIALRPTCIAYANRAMALLKLKRFKEAEEDCTEALELDDMYVKAYARRGSARKELKKYGEAAEDLEYALQLEPENKELRQQLQSVLPFCEKEGGKRISPQLSSLPEKSPISLMGASSRPADFTTAPLSGPLSMLNSSSLQPSTVGDDASKGRSTRKVLDSGDLSRFGITELTPEDLAVSSSTRKGGGGGGEREVKAVFDPLAVKGSAKKTAGEQTAPSKTGRMATATAAAQLQQAVAGAEAIAARAAAAARETLAKKVGAPKTAYEFENVWKMLADDRQAQARVLRMVDPSTLPKTFKDALSAHLLCDIIAVIDECLLKTDDAARGIDILEKLTTVGRFDITIMFLSAQQKAKLRHLWEGSAKSVPISSELQDRLQSIRAKYRV</sequence>
<dbReference type="SMART" id="SM00028">
    <property type="entry name" value="TPR"/>
    <property type="match status" value="3"/>
</dbReference>
<comment type="caution">
    <text evidence="4">The sequence shown here is derived from an EMBL/GenBank/DDBJ whole genome shotgun (WGS) entry which is preliminary data.</text>
</comment>
<dbReference type="Gene3D" id="1.25.40.10">
    <property type="entry name" value="Tetratricopeptide repeat domain"/>
    <property type="match status" value="1"/>
</dbReference>
<feature type="region of interest" description="Disordered" evidence="2">
    <location>
        <begin position="180"/>
        <end position="216"/>
    </location>
</feature>
<feature type="repeat" description="TPR" evidence="1">
    <location>
        <begin position="306"/>
        <end position="339"/>
    </location>
</feature>
<feature type="compositionally biased region" description="Basic and acidic residues" evidence="2">
    <location>
        <begin position="41"/>
        <end position="55"/>
    </location>
</feature>
<organism evidence="4 5">
    <name type="scientific">Chara braunii</name>
    <name type="common">Braun's stonewort</name>
    <dbReference type="NCBI Taxonomy" id="69332"/>
    <lineage>
        <taxon>Eukaryota</taxon>
        <taxon>Viridiplantae</taxon>
        <taxon>Streptophyta</taxon>
        <taxon>Charophyceae</taxon>
        <taxon>Charales</taxon>
        <taxon>Characeae</taxon>
        <taxon>Chara</taxon>
    </lineage>
</organism>
<feature type="compositionally biased region" description="Gly residues" evidence="2">
    <location>
        <begin position="106"/>
        <end position="119"/>
    </location>
</feature>
<feature type="compositionally biased region" description="Polar residues" evidence="2">
    <location>
        <begin position="397"/>
        <end position="407"/>
    </location>
</feature>
<feature type="region of interest" description="Disordered" evidence="2">
    <location>
        <begin position="359"/>
        <end position="420"/>
    </location>
</feature>
<evidence type="ECO:0000256" key="1">
    <source>
        <dbReference type="PROSITE-ProRule" id="PRU00339"/>
    </source>
</evidence>
<dbReference type="PANTHER" id="PTHR47329:SF1">
    <property type="entry name" value="OS05G0129900 PROTEIN"/>
    <property type="match status" value="1"/>
</dbReference>
<keyword evidence="1" id="KW-0802">TPR repeat</keyword>
<protein>
    <recommendedName>
        <fullName evidence="3">RNA-polymerase II-associated protein 3-like C-terminal domain-containing protein</fullName>
    </recommendedName>
</protein>
<feature type="domain" description="RNA-polymerase II-associated protein 3-like C-terminal" evidence="3">
    <location>
        <begin position="524"/>
        <end position="615"/>
    </location>
</feature>
<dbReference type="EMBL" id="BFEA01000016">
    <property type="protein sequence ID" value="GBG61056.1"/>
    <property type="molecule type" value="Genomic_DNA"/>
</dbReference>
<feature type="compositionally biased region" description="Acidic residues" evidence="2">
    <location>
        <begin position="63"/>
        <end position="77"/>
    </location>
</feature>
<dbReference type="Pfam" id="PF00515">
    <property type="entry name" value="TPR_1"/>
    <property type="match status" value="1"/>
</dbReference>
<dbReference type="AlphaFoldDB" id="A0A388JTC2"/>
<dbReference type="PANTHER" id="PTHR47329">
    <property type="entry name" value="OS05G0129900 PROTEIN"/>
    <property type="match status" value="1"/>
</dbReference>
<gene>
    <name evidence="4" type="ORF">CBR_g18648</name>
</gene>
<dbReference type="Proteomes" id="UP000265515">
    <property type="component" value="Unassembled WGS sequence"/>
</dbReference>
<evidence type="ECO:0000313" key="5">
    <source>
        <dbReference type="Proteomes" id="UP000265515"/>
    </source>
</evidence>
<dbReference type="PROSITE" id="PS50005">
    <property type="entry name" value="TPR"/>
    <property type="match status" value="2"/>
</dbReference>